<dbReference type="EMBL" id="JAAAWO010000003">
    <property type="protein sequence ID" value="NDW14939.1"/>
    <property type="molecule type" value="Genomic_DNA"/>
</dbReference>
<name>A0A6N9THD0_9ALTE</name>
<comment type="caution">
    <text evidence="2">The sequence shown here is derived from an EMBL/GenBank/DDBJ whole genome shotgun (WGS) entry which is preliminary data.</text>
</comment>
<gene>
    <name evidence="2" type="ORF">GTQ48_05265</name>
</gene>
<evidence type="ECO:0000313" key="2">
    <source>
        <dbReference type="EMBL" id="NDW14939.1"/>
    </source>
</evidence>
<feature type="transmembrane region" description="Helical" evidence="1">
    <location>
        <begin position="12"/>
        <end position="37"/>
    </location>
</feature>
<evidence type="ECO:0000256" key="1">
    <source>
        <dbReference type="SAM" id="Phobius"/>
    </source>
</evidence>
<organism evidence="2 3">
    <name type="scientific">Alteromonas genovensis</name>
    <dbReference type="NCBI Taxonomy" id="471225"/>
    <lineage>
        <taxon>Bacteria</taxon>
        <taxon>Pseudomonadati</taxon>
        <taxon>Pseudomonadota</taxon>
        <taxon>Gammaproteobacteria</taxon>
        <taxon>Alteromonadales</taxon>
        <taxon>Alteromonadaceae</taxon>
        <taxon>Alteromonas/Salinimonas group</taxon>
        <taxon>Alteromonas</taxon>
    </lineage>
</organism>
<accession>A0A6N9THD0</accession>
<proteinExistence type="predicted"/>
<dbReference type="AlphaFoldDB" id="A0A6N9THD0"/>
<evidence type="ECO:0008006" key="4">
    <source>
        <dbReference type="Google" id="ProtNLM"/>
    </source>
</evidence>
<dbReference type="Proteomes" id="UP000471381">
    <property type="component" value="Unassembled WGS sequence"/>
</dbReference>
<dbReference type="PROSITE" id="PS51257">
    <property type="entry name" value="PROKAR_LIPOPROTEIN"/>
    <property type="match status" value="1"/>
</dbReference>
<keyword evidence="1" id="KW-1133">Transmembrane helix</keyword>
<protein>
    <recommendedName>
        <fullName evidence="4">DUF4190 domain-containing protein</fullName>
    </recommendedName>
</protein>
<keyword evidence="3" id="KW-1185">Reference proteome</keyword>
<keyword evidence="1" id="KW-0472">Membrane</keyword>
<evidence type="ECO:0000313" key="3">
    <source>
        <dbReference type="Proteomes" id="UP000471381"/>
    </source>
</evidence>
<dbReference type="NCBIfam" id="NF040945">
    <property type="entry name" value="CCC_membrane"/>
    <property type="match status" value="1"/>
</dbReference>
<dbReference type="RefSeq" id="WP_163105499.1">
    <property type="nucleotide sequence ID" value="NZ_JAAAWO010000003.1"/>
</dbReference>
<feature type="transmembrane region" description="Helical" evidence="1">
    <location>
        <begin position="63"/>
        <end position="83"/>
    </location>
</feature>
<keyword evidence="1" id="KW-0812">Transmembrane</keyword>
<reference evidence="2 3" key="1">
    <citation type="submission" date="2020-01" db="EMBL/GenBank/DDBJ databases">
        <title>Genomes of bacteria type strains.</title>
        <authorList>
            <person name="Chen J."/>
            <person name="Zhu S."/>
            <person name="Yang J."/>
        </authorList>
    </citation>
    <scope>NUCLEOTIDE SEQUENCE [LARGE SCALE GENOMIC DNA]</scope>
    <source>
        <strain evidence="2 3">LMG 24078</strain>
    </source>
</reference>
<sequence>MNKLPYSGLIYWLAMLSCFLFIFGGFTVVLALAALILSIKSQRTYAQAPDEYNNIGKVNKAKIIAIIGLVLNVIILGVTIWTLSTIGWDAWSDEFVRKWNEGLENGRDY</sequence>